<name>A0A507CGJ4_9FUNG</name>
<dbReference type="EMBL" id="QEAN01000005">
    <property type="protein sequence ID" value="TPX54456.1"/>
    <property type="molecule type" value="Genomic_DNA"/>
</dbReference>
<evidence type="ECO:0000313" key="7">
    <source>
        <dbReference type="EMBL" id="TPX54456.1"/>
    </source>
</evidence>
<comment type="function">
    <text evidence="4">S-adenosyl-L-methionine-dependent methyltransferase.</text>
</comment>
<evidence type="ECO:0000256" key="4">
    <source>
        <dbReference type="PIRNR" id="PIRNR037755"/>
    </source>
</evidence>
<feature type="domain" description="Methyltransferase type 12" evidence="5">
    <location>
        <begin position="143"/>
        <end position="246"/>
    </location>
</feature>
<dbReference type="PIRSF" id="PIRSF037755">
    <property type="entry name" value="Mettl2_prd"/>
    <property type="match status" value="1"/>
</dbReference>
<evidence type="ECO:0000313" key="9">
    <source>
        <dbReference type="Proteomes" id="UP000320475"/>
    </source>
</evidence>
<reference evidence="8 9" key="1">
    <citation type="journal article" date="2019" name="Sci. Rep.">
        <title>Comparative genomics of chytrid fungi reveal insights into the obligate biotrophic and pathogenic lifestyle of Synchytrium endobioticum.</title>
        <authorList>
            <person name="van de Vossenberg B.T.L.H."/>
            <person name="Warris S."/>
            <person name="Nguyen H.D.T."/>
            <person name="van Gent-Pelzer M.P.E."/>
            <person name="Joly D.L."/>
            <person name="van de Geest H.C."/>
            <person name="Bonants P.J.M."/>
            <person name="Smith D.S."/>
            <person name="Levesque C.A."/>
            <person name="van der Lee T.A.J."/>
        </authorList>
    </citation>
    <scope>NUCLEOTIDE SEQUENCE [LARGE SCALE GENOMIC DNA]</scope>
    <source>
        <strain evidence="6 9">LEV6574</strain>
        <strain evidence="7 8">MB42</strain>
    </source>
</reference>
<dbReference type="STRING" id="286115.A0A507CGJ4"/>
<dbReference type="PANTHER" id="PTHR22809:SF11">
    <property type="entry name" value="TRNA N(3)-METHYLCYTIDINE METHYLTRANSFERASE METTL2"/>
    <property type="match status" value="1"/>
</dbReference>
<protein>
    <recommendedName>
        <fullName evidence="4">tRNA N(3)-methylcytidine methyltransferase</fullName>
        <ecNumber evidence="4">2.1.1.-</ecNumber>
    </recommendedName>
</protein>
<dbReference type="Pfam" id="PF08242">
    <property type="entry name" value="Methyltransf_12"/>
    <property type="match status" value="1"/>
</dbReference>
<evidence type="ECO:0000259" key="5">
    <source>
        <dbReference type="Pfam" id="PF08242"/>
    </source>
</evidence>
<dbReference type="PANTHER" id="PTHR22809">
    <property type="entry name" value="METHYLTRANSFERASE-RELATED"/>
    <property type="match status" value="1"/>
</dbReference>
<dbReference type="GO" id="GO:0032259">
    <property type="term" value="P:methylation"/>
    <property type="evidence" value="ECO:0007669"/>
    <property type="project" value="UniProtKB-KW"/>
</dbReference>
<dbReference type="AlphaFoldDB" id="A0A507CGJ4"/>
<evidence type="ECO:0000313" key="6">
    <source>
        <dbReference type="EMBL" id="TPX40257.1"/>
    </source>
</evidence>
<dbReference type="OrthoDB" id="417697at2759"/>
<dbReference type="SUPFAM" id="SSF53335">
    <property type="entry name" value="S-adenosyl-L-methionine-dependent methyltransferases"/>
    <property type="match status" value="1"/>
</dbReference>
<accession>A0A507CGJ4</accession>
<dbReference type="InterPro" id="IPR029063">
    <property type="entry name" value="SAM-dependent_MTases_sf"/>
</dbReference>
<dbReference type="CDD" id="cd02440">
    <property type="entry name" value="AdoMet_MTases"/>
    <property type="match status" value="1"/>
</dbReference>
<dbReference type="Proteomes" id="UP000320475">
    <property type="component" value="Unassembled WGS sequence"/>
</dbReference>
<keyword evidence="3 4" id="KW-0808">Transferase</keyword>
<dbReference type="Gene3D" id="3.40.50.150">
    <property type="entry name" value="Vaccinia Virus protein VP39"/>
    <property type="match status" value="1"/>
</dbReference>
<evidence type="ECO:0000256" key="1">
    <source>
        <dbReference type="ARBA" id="ARBA00009725"/>
    </source>
</evidence>
<dbReference type="InterPro" id="IPR026113">
    <property type="entry name" value="METTL2/6/8-like"/>
</dbReference>
<evidence type="ECO:0000256" key="2">
    <source>
        <dbReference type="ARBA" id="ARBA00022603"/>
    </source>
</evidence>
<dbReference type="EC" id="2.1.1.-" evidence="4"/>
<dbReference type="InterPro" id="IPR013217">
    <property type="entry name" value="Methyltransf_12"/>
</dbReference>
<sequence length="320" mass="37074">MDIVEAPTRCTSSAGDVWESAKDKRSDQVTMLNPKKTVSSVASFGARLLTDESKMYDYNAWDQVEWTPEQESHALLQVQKQAGYAMPAEQQEKYEEEAAAFWDKFYQANEDKFFKQRNWLRVEFPELFEQVTRVDTSSRFNMLEIGCGTGSTVFPVLAETTRASNVFVYAVDFAPTAIELVQRNPEYDPERCLAFVYDVTCEELPSQIEEGSLDVCACIFVLSAIHPDQIRRAINNMYKLLKPGGLVVFRDYGRYDMTQLRFKPHRRIQDNFYVRGDGTRCYFFAEEEIRDIFKDFTIDSLKVDRRLLINRSKQVSEGFI</sequence>
<keyword evidence="8" id="KW-1185">Reference proteome</keyword>
<dbReference type="EMBL" id="QEAM01000402">
    <property type="protein sequence ID" value="TPX40257.1"/>
    <property type="molecule type" value="Genomic_DNA"/>
</dbReference>
<proteinExistence type="inferred from homology"/>
<dbReference type="GO" id="GO:0052735">
    <property type="term" value="F:tRNA (cytidine-3-)-methyltransferase activity"/>
    <property type="evidence" value="ECO:0007669"/>
    <property type="project" value="TreeGrafter"/>
</dbReference>
<comment type="similarity">
    <text evidence="1 4">Belongs to the methyltransferase superfamily. METL family.</text>
</comment>
<evidence type="ECO:0000313" key="8">
    <source>
        <dbReference type="Proteomes" id="UP000317494"/>
    </source>
</evidence>
<comment type="caution">
    <text evidence="6">The sequence shown here is derived from an EMBL/GenBank/DDBJ whole genome shotgun (WGS) entry which is preliminary data.</text>
</comment>
<evidence type="ECO:0000256" key="3">
    <source>
        <dbReference type="ARBA" id="ARBA00022679"/>
    </source>
</evidence>
<dbReference type="VEuPathDB" id="FungiDB:SeMB42_g00250"/>
<dbReference type="Proteomes" id="UP000317494">
    <property type="component" value="Unassembled WGS sequence"/>
</dbReference>
<keyword evidence="2 4" id="KW-0489">Methyltransferase</keyword>
<gene>
    <name evidence="6" type="ORF">SeLEV6574_g06713</name>
    <name evidence="7" type="ORF">SeMB42_g00250</name>
</gene>
<organism evidence="6 9">
    <name type="scientific">Synchytrium endobioticum</name>
    <dbReference type="NCBI Taxonomy" id="286115"/>
    <lineage>
        <taxon>Eukaryota</taxon>
        <taxon>Fungi</taxon>
        <taxon>Fungi incertae sedis</taxon>
        <taxon>Chytridiomycota</taxon>
        <taxon>Chytridiomycota incertae sedis</taxon>
        <taxon>Chytridiomycetes</taxon>
        <taxon>Synchytriales</taxon>
        <taxon>Synchytriaceae</taxon>
        <taxon>Synchytrium</taxon>
    </lineage>
</organism>